<evidence type="ECO:0000256" key="1">
    <source>
        <dbReference type="SAM" id="MobiDB-lite"/>
    </source>
</evidence>
<accession>A0A314Z1Z1</accession>
<dbReference type="OrthoDB" id="672903at2759"/>
<dbReference type="STRING" id="2094558.A0A314Z1Z1"/>
<dbReference type="EMBL" id="PJQY01000334">
    <property type="protein sequence ID" value="PQQ12740.1"/>
    <property type="molecule type" value="Genomic_DNA"/>
</dbReference>
<feature type="region of interest" description="Disordered" evidence="1">
    <location>
        <begin position="1"/>
        <end position="42"/>
    </location>
</feature>
<feature type="compositionally biased region" description="Polar residues" evidence="1">
    <location>
        <begin position="8"/>
        <end position="19"/>
    </location>
</feature>
<feature type="region of interest" description="Disordered" evidence="1">
    <location>
        <begin position="110"/>
        <end position="146"/>
    </location>
</feature>
<sequence length="192" mass="21157">MEDPNPAQPTVTQIANPPNSEEALAPQPPPSSLPPKTKKRPLRCPYLQLQLLQGSRRPKEIRPYFLEVLRTPDFRLCKAANDIQEQVKLLMELYKQMTAEAVSTARCKNVPEGQPLSHEKSQDTRASGKPSENKFPSGVSSEKAEDGQIQGTYVVGGSAFGWNFITFLGNEPVYCGITKESFRANGSKATVP</sequence>
<organism evidence="2 3">
    <name type="scientific">Prunus yedoensis var. nudiflora</name>
    <dbReference type="NCBI Taxonomy" id="2094558"/>
    <lineage>
        <taxon>Eukaryota</taxon>
        <taxon>Viridiplantae</taxon>
        <taxon>Streptophyta</taxon>
        <taxon>Embryophyta</taxon>
        <taxon>Tracheophyta</taxon>
        <taxon>Spermatophyta</taxon>
        <taxon>Magnoliopsida</taxon>
        <taxon>eudicotyledons</taxon>
        <taxon>Gunneridae</taxon>
        <taxon>Pentapetalae</taxon>
        <taxon>rosids</taxon>
        <taxon>fabids</taxon>
        <taxon>Rosales</taxon>
        <taxon>Rosaceae</taxon>
        <taxon>Amygdaloideae</taxon>
        <taxon>Amygdaleae</taxon>
        <taxon>Prunus</taxon>
    </lineage>
</organism>
<evidence type="ECO:0000313" key="3">
    <source>
        <dbReference type="Proteomes" id="UP000250321"/>
    </source>
</evidence>
<reference evidence="2 3" key="1">
    <citation type="submission" date="2018-02" db="EMBL/GenBank/DDBJ databases">
        <title>Draft genome of wild Prunus yedoensis var. nudiflora.</title>
        <authorList>
            <person name="Baek S."/>
            <person name="Kim J.-H."/>
            <person name="Choi K."/>
            <person name="Kim G.-B."/>
            <person name="Cho A."/>
            <person name="Jang H."/>
            <person name="Shin C.-H."/>
            <person name="Yu H.-J."/>
            <person name="Mun J.-H."/>
        </authorList>
    </citation>
    <scope>NUCLEOTIDE SEQUENCE [LARGE SCALE GENOMIC DNA]</scope>
    <source>
        <strain evidence="3">cv. Jeju island</strain>
        <tissue evidence="2">Leaf</tissue>
    </source>
</reference>
<dbReference type="PANTHER" id="PTHR35459">
    <property type="entry name" value="T1N6.14 PROTEIN"/>
    <property type="match status" value="1"/>
</dbReference>
<proteinExistence type="predicted"/>
<gene>
    <name evidence="2" type="ORF">Pyn_23299</name>
</gene>
<protein>
    <submittedName>
        <fullName evidence="2">Uncharacterized protein</fullName>
    </submittedName>
</protein>
<dbReference type="Proteomes" id="UP000250321">
    <property type="component" value="Unassembled WGS sequence"/>
</dbReference>
<dbReference type="PANTHER" id="PTHR35459:SF2">
    <property type="entry name" value="T1N6.14 PROTEIN"/>
    <property type="match status" value="1"/>
</dbReference>
<evidence type="ECO:0000313" key="2">
    <source>
        <dbReference type="EMBL" id="PQQ12740.1"/>
    </source>
</evidence>
<dbReference type="AlphaFoldDB" id="A0A314Z1Z1"/>
<name>A0A314Z1Z1_PRUYE</name>
<comment type="caution">
    <text evidence="2">The sequence shown here is derived from an EMBL/GenBank/DDBJ whole genome shotgun (WGS) entry which is preliminary data.</text>
</comment>
<keyword evidence="3" id="KW-1185">Reference proteome</keyword>